<evidence type="ECO:0000313" key="11">
    <source>
        <dbReference type="Proteomes" id="UP000887013"/>
    </source>
</evidence>
<dbReference type="OrthoDB" id="5576441at2759"/>
<feature type="region of interest" description="Disordered" evidence="8">
    <location>
        <begin position="1314"/>
        <end position="1337"/>
    </location>
</feature>
<dbReference type="GO" id="GO:0006281">
    <property type="term" value="P:DNA repair"/>
    <property type="evidence" value="ECO:0007669"/>
    <property type="project" value="UniProtKB-KW"/>
</dbReference>
<dbReference type="EMBL" id="BMAW01054125">
    <property type="protein sequence ID" value="GFS94735.1"/>
    <property type="molecule type" value="Genomic_DNA"/>
</dbReference>
<keyword evidence="5" id="KW-0234">DNA repair</keyword>
<dbReference type="InterPro" id="IPR011333">
    <property type="entry name" value="SKP1/BTB/POZ_sf"/>
</dbReference>
<dbReference type="Gene3D" id="3.30.710.10">
    <property type="entry name" value="Potassium Channel Kv1.1, Chain A"/>
    <property type="match status" value="1"/>
</dbReference>
<keyword evidence="11" id="KW-1185">Reference proteome</keyword>
<gene>
    <name evidence="10" type="primary">AVEN_179912_1</name>
    <name evidence="10" type="ORF">NPIL_509701</name>
</gene>
<dbReference type="PROSITE" id="PS50097">
    <property type="entry name" value="BTB"/>
    <property type="match status" value="1"/>
</dbReference>
<comment type="caution">
    <text evidence="10">The sequence shown here is derived from an EMBL/GenBank/DDBJ whole genome shotgun (WGS) entry which is preliminary data.</text>
</comment>
<feature type="compositionally biased region" description="Basic and acidic residues" evidence="8">
    <location>
        <begin position="1225"/>
        <end position="1236"/>
    </location>
</feature>
<reference evidence="10" key="1">
    <citation type="submission" date="2020-08" db="EMBL/GenBank/DDBJ databases">
        <title>Multicomponent nature underlies the extraordinary mechanical properties of spider dragline silk.</title>
        <authorList>
            <person name="Kono N."/>
            <person name="Nakamura H."/>
            <person name="Mori M."/>
            <person name="Yoshida Y."/>
            <person name="Ohtoshi R."/>
            <person name="Malay A.D."/>
            <person name="Moran D.A.P."/>
            <person name="Tomita M."/>
            <person name="Numata K."/>
            <person name="Arakawa K."/>
        </authorList>
    </citation>
    <scope>NUCLEOTIDE SEQUENCE</scope>
</reference>
<accession>A0A8X6N581</accession>
<dbReference type="Pfam" id="PF09494">
    <property type="entry name" value="Slx4"/>
    <property type="match status" value="1"/>
</dbReference>
<evidence type="ECO:0000256" key="4">
    <source>
        <dbReference type="ARBA" id="ARBA00023172"/>
    </source>
</evidence>
<name>A0A8X6N581_NEPPI</name>
<comment type="subcellular location">
    <subcellularLocation>
        <location evidence="1">Nucleus</location>
    </subcellularLocation>
</comment>
<proteinExistence type="inferred from homology"/>
<dbReference type="InterPro" id="IPR018574">
    <property type="entry name" value="Structure-sp_endonuc_su_Slx4"/>
</dbReference>
<dbReference type="CDD" id="cd22999">
    <property type="entry name" value="SAP_SLX4"/>
    <property type="match status" value="1"/>
</dbReference>
<dbReference type="PANTHER" id="PTHR21541">
    <property type="entry name" value="BTB POZ DOMAIN CONTAINING 12"/>
    <property type="match status" value="1"/>
</dbReference>
<keyword evidence="6" id="KW-0539">Nucleus</keyword>
<evidence type="ECO:0000259" key="9">
    <source>
        <dbReference type="PROSITE" id="PS50097"/>
    </source>
</evidence>
<evidence type="ECO:0000256" key="8">
    <source>
        <dbReference type="SAM" id="MobiDB-lite"/>
    </source>
</evidence>
<evidence type="ECO:0000313" key="10">
    <source>
        <dbReference type="EMBL" id="GFS94735.1"/>
    </source>
</evidence>
<evidence type="ECO:0000256" key="6">
    <source>
        <dbReference type="ARBA" id="ARBA00023242"/>
    </source>
</evidence>
<protein>
    <recommendedName>
        <fullName evidence="7">Structure-specific endonuclease subunit SLX4</fullName>
    </recommendedName>
</protein>
<evidence type="ECO:0000256" key="2">
    <source>
        <dbReference type="ARBA" id="ARBA00006661"/>
    </source>
</evidence>
<feature type="compositionally biased region" description="Low complexity" evidence="8">
    <location>
        <begin position="1290"/>
        <end position="1300"/>
    </location>
</feature>
<dbReference type="InterPro" id="IPR000210">
    <property type="entry name" value="BTB/POZ_dom"/>
</dbReference>
<sequence>MSDQACTKKPISVNMCSQESVCKKADNEFTSLMQSANKKQVCDKILILDETSDFQESQIEKKLKKKQENPVFTCMVCQTDLTHLNLEERSVHINECIDGQSSAVISSQEIGTENVFILDCPLCFKHFPAPELRCTHIKKCGKSRGLSTQSVIQAIHLQEKHVLERRALGLPLNNKPAKQPKKPTMKKFLMKPKSALESDIHLAKALSLSLKEREGGSQTNFSSISGGIPTAVLQAPAEFQNPGRFIPKKHTQKPTPVLLLRTEEERQKILLENVNTIIASVSEPKNGIEIFDEQSTYSQQTAFLWNLSKKAESNKTYYVEQLLDWISPSDVEVGSKLCCLSQIPGHHISTQHPCDYTFSCTEKSDANISMAENKSPPSLLNSLQSLVGDSWMSDVDIFIDKGVIVPAHKLLLALRYPVLKNNLKEPTVNGRHALHWENTSLDAALLFLNFIYTGSAEWREDTIDELHKLALRYEVSDLLNILNSNEEALEVLTNGMTQITPTSSFTDVEISNKEMNQVQNFVKNNQILLRNDALNIEDLSSQRSNKIDSSFVPGPVDGIYIQETNVANIKPNNSSENADVCILNEDKDIHIVKKNRKFGSNFDASNTDSNSSNDSCKILKSNISSEFQKSFDTFQEEEIKAVSPVKLSILNNEVYECMNAAAMSSPSKTLQENIDFANSSSHSFERTIYLKNVSPYRKAQYTPTKNIFEENISPVTTPSSMLRNLCMKNEISPKNQSDLKFESFENRCNFSRNLKNDMCVSNLDEAVIVLDNEQNNSKVEQNLVDKNIHRIFSPRKVSPGKNSKIPYTSSYNDCGSCTADLNSNLQSIQYGNTQWKGKELNSPKDTRICDKKELQILSEVHSLEALSKPNYHSKNLNSKKNIENSLNEDIYEINIVSSPEILVCDSDNEADPLLERNSFKDCKISNENQCNSDALEFILGKNYFKEHDKLSEKEIGPFTSIDKSNHSSMTEKINLHEIICYESDSIIRKDKTIESKLICTENNINVNVAKSDCYQHESAIQEHKFTPPETYKDYCKNEMDRNSPVVFDVIECHSDSNDDEIVSKKFKSLNNAKKIVLEDDVLNDDSMDDIPLLERIQNNKLKTSASKTFKDLLVASPDSPWAFQSSKYQQISEKDSNSFPATVCSSQQNSDAELKSLAEVKNFCASSPNGMNPKFKLSDSPITPLPDFKSMMTPQLKEALKKVGVKALPRKKAVAVLSHIYDETHPWNDDHPKNYPDLHLQSSSKNSDLKRNLSLPKKRKLATDISEQSSKKIVKSNTKMSKEKNEKPGNKFSKPSSSSNFKNLTELKQINSLENKMSSSESSTCSPNKSSNSRKNDVFNFSQSSEFSDCSQPESKDVSKLISEYISSNDELYKKVLTYMPLNLMELQNELEENGISVSVKKLTDFLDEQCITFTCPRKEEYKKKQQARTQRFRKRMIAKLSQQKNCNAT</sequence>
<feature type="compositionally biased region" description="Low complexity" evidence="8">
    <location>
        <begin position="1314"/>
        <end position="1333"/>
    </location>
</feature>
<dbReference type="GO" id="GO:0000712">
    <property type="term" value="P:resolution of meiotic recombination intermediates"/>
    <property type="evidence" value="ECO:0007669"/>
    <property type="project" value="TreeGrafter"/>
</dbReference>
<dbReference type="GO" id="GO:0033557">
    <property type="term" value="C:Slx1-Slx4 complex"/>
    <property type="evidence" value="ECO:0007669"/>
    <property type="project" value="InterPro"/>
</dbReference>
<keyword evidence="4" id="KW-0233">DNA recombination</keyword>
<evidence type="ECO:0000256" key="1">
    <source>
        <dbReference type="ARBA" id="ARBA00004123"/>
    </source>
</evidence>
<dbReference type="Pfam" id="PF00651">
    <property type="entry name" value="BTB"/>
    <property type="match status" value="1"/>
</dbReference>
<dbReference type="PANTHER" id="PTHR21541:SF3">
    <property type="entry name" value="STRUCTURE-SPECIFIC ENDONUCLEASE SUBUNIT SLX4"/>
    <property type="match status" value="1"/>
</dbReference>
<feature type="domain" description="BTB" evidence="9">
    <location>
        <begin position="393"/>
        <end position="460"/>
    </location>
</feature>
<dbReference type="Proteomes" id="UP000887013">
    <property type="component" value="Unassembled WGS sequence"/>
</dbReference>
<dbReference type="SMART" id="SM00225">
    <property type="entry name" value="BTB"/>
    <property type="match status" value="1"/>
</dbReference>
<evidence type="ECO:0000256" key="7">
    <source>
        <dbReference type="ARBA" id="ARBA00029496"/>
    </source>
</evidence>
<dbReference type="GO" id="GO:0006260">
    <property type="term" value="P:DNA replication"/>
    <property type="evidence" value="ECO:0007669"/>
    <property type="project" value="InterPro"/>
</dbReference>
<feature type="compositionally biased region" description="Basic and acidic residues" evidence="8">
    <location>
        <begin position="1280"/>
        <end position="1289"/>
    </location>
</feature>
<keyword evidence="3" id="KW-0227">DNA damage</keyword>
<evidence type="ECO:0000256" key="3">
    <source>
        <dbReference type="ARBA" id="ARBA00022763"/>
    </source>
</evidence>
<feature type="region of interest" description="Disordered" evidence="8">
    <location>
        <begin position="1225"/>
        <end position="1300"/>
    </location>
</feature>
<comment type="similarity">
    <text evidence="2">Belongs to the SLX4 family.</text>
</comment>
<organism evidence="10 11">
    <name type="scientific">Nephila pilipes</name>
    <name type="common">Giant wood spider</name>
    <name type="synonym">Nephila maculata</name>
    <dbReference type="NCBI Taxonomy" id="299642"/>
    <lineage>
        <taxon>Eukaryota</taxon>
        <taxon>Metazoa</taxon>
        <taxon>Ecdysozoa</taxon>
        <taxon>Arthropoda</taxon>
        <taxon>Chelicerata</taxon>
        <taxon>Arachnida</taxon>
        <taxon>Araneae</taxon>
        <taxon>Araneomorphae</taxon>
        <taxon>Entelegynae</taxon>
        <taxon>Araneoidea</taxon>
        <taxon>Nephilidae</taxon>
        <taxon>Nephila</taxon>
    </lineage>
</organism>
<evidence type="ECO:0000256" key="5">
    <source>
        <dbReference type="ARBA" id="ARBA00023204"/>
    </source>
</evidence>
<dbReference type="SUPFAM" id="SSF54695">
    <property type="entry name" value="POZ domain"/>
    <property type="match status" value="1"/>
</dbReference>